<dbReference type="KEGG" id="svp:Pan189_19170"/>
<dbReference type="PROSITE" id="PS00409">
    <property type="entry name" value="PROKAR_NTER_METHYL"/>
    <property type="match status" value="1"/>
</dbReference>
<dbReference type="Proteomes" id="UP000317318">
    <property type="component" value="Chromosome"/>
</dbReference>
<dbReference type="EMBL" id="CP036268">
    <property type="protein sequence ID" value="QDT37537.1"/>
    <property type="molecule type" value="Genomic_DNA"/>
</dbReference>
<evidence type="ECO:0000256" key="2">
    <source>
        <dbReference type="SAM" id="Phobius"/>
    </source>
</evidence>
<feature type="transmembrane region" description="Helical" evidence="2">
    <location>
        <begin position="21"/>
        <end position="41"/>
    </location>
</feature>
<evidence type="ECO:0000313" key="4">
    <source>
        <dbReference type="Proteomes" id="UP000317318"/>
    </source>
</evidence>
<dbReference type="InterPro" id="IPR012902">
    <property type="entry name" value="N_methyl_site"/>
</dbReference>
<sequence length="536" mass="57830">MLRSANKYQSPQKAGHSARRGFTLVEALVSVALVMLMMVMFSQVFGIVGTTIQTQKGIAENDQRARLLVNLLQGDLQRRTYRDVVPFWPGQNTSSFSDMELRRGYFSISENESNNPLDDVLALTIETTGDDVIFGKTAELADMASGGDALDQPEFDDGVSTVNGVGVSTAAEVVYFLRGKNLYRSVLLIRDPYVDGASGTQGQPKQDGGGGNYFSDVDSSSAFSYSTDPLAYPAGPNQPDTANGYSGVFWRDFDYAAFYDTSTNVTKFHSVDFSLSNDIGGGGGGVVSLSTSPPIDVPTSLGLPHLRYGSSLAVLSGAPREYLDNATNSGPFLGRFLKRETADDTFRYPGETTSATTNPYRRNDLTDSDNDGVIDLYDDFVGRRNVELLLTDVLEFDVKVFDDGLTLPAFVDLGNGGGGFYGTPFNPTADSTYGNTTNLDSGSGSTGDFQDDSRRRYDTWHPALNENTSTGLGDPINGIGVPAYAPYNGGDRYSQPNFGLGDGNEEALKAIQIRVVFKDPSSEQIKQVTITQSLVD</sequence>
<evidence type="ECO:0000256" key="1">
    <source>
        <dbReference type="SAM" id="MobiDB-lite"/>
    </source>
</evidence>
<dbReference type="Pfam" id="PF07963">
    <property type="entry name" value="N_methyl"/>
    <property type="match status" value="1"/>
</dbReference>
<dbReference type="RefSeq" id="WP_310821283.1">
    <property type="nucleotide sequence ID" value="NZ_CP036268.1"/>
</dbReference>
<reference evidence="3 4" key="1">
    <citation type="submission" date="2019-02" db="EMBL/GenBank/DDBJ databases">
        <title>Deep-cultivation of Planctomycetes and their phenomic and genomic characterization uncovers novel biology.</title>
        <authorList>
            <person name="Wiegand S."/>
            <person name="Jogler M."/>
            <person name="Boedeker C."/>
            <person name="Pinto D."/>
            <person name="Vollmers J."/>
            <person name="Rivas-Marin E."/>
            <person name="Kohn T."/>
            <person name="Peeters S.H."/>
            <person name="Heuer A."/>
            <person name="Rast P."/>
            <person name="Oberbeckmann S."/>
            <person name="Bunk B."/>
            <person name="Jeske O."/>
            <person name="Meyerdierks A."/>
            <person name="Storesund J.E."/>
            <person name="Kallscheuer N."/>
            <person name="Luecker S."/>
            <person name="Lage O.M."/>
            <person name="Pohl T."/>
            <person name="Merkel B.J."/>
            <person name="Hornburger P."/>
            <person name="Mueller R.-W."/>
            <person name="Bruemmer F."/>
            <person name="Labrenz M."/>
            <person name="Spormann A.M."/>
            <person name="Op den Camp H."/>
            <person name="Overmann J."/>
            <person name="Amann R."/>
            <person name="Jetten M.S.M."/>
            <person name="Mascher T."/>
            <person name="Medema M.H."/>
            <person name="Devos D.P."/>
            <person name="Kaster A.-K."/>
            <person name="Ovreas L."/>
            <person name="Rohde M."/>
            <person name="Galperin M.Y."/>
            <person name="Jogler C."/>
        </authorList>
    </citation>
    <scope>NUCLEOTIDE SEQUENCE [LARGE SCALE GENOMIC DNA]</scope>
    <source>
        <strain evidence="3 4">Pan189</strain>
    </source>
</reference>
<proteinExistence type="predicted"/>
<keyword evidence="2" id="KW-1133">Transmembrane helix</keyword>
<keyword evidence="2" id="KW-0472">Membrane</keyword>
<keyword evidence="4" id="KW-1185">Reference proteome</keyword>
<organism evidence="3 4">
    <name type="scientific">Stratiformator vulcanicus</name>
    <dbReference type="NCBI Taxonomy" id="2527980"/>
    <lineage>
        <taxon>Bacteria</taxon>
        <taxon>Pseudomonadati</taxon>
        <taxon>Planctomycetota</taxon>
        <taxon>Planctomycetia</taxon>
        <taxon>Planctomycetales</taxon>
        <taxon>Planctomycetaceae</taxon>
        <taxon>Stratiformator</taxon>
    </lineage>
</organism>
<evidence type="ECO:0000313" key="3">
    <source>
        <dbReference type="EMBL" id="QDT37537.1"/>
    </source>
</evidence>
<accession>A0A517R0V9</accession>
<gene>
    <name evidence="3" type="ORF">Pan189_19170</name>
</gene>
<dbReference type="AlphaFoldDB" id="A0A517R0V9"/>
<feature type="region of interest" description="Disordered" evidence="1">
    <location>
        <begin position="347"/>
        <end position="366"/>
    </location>
</feature>
<name>A0A517R0V9_9PLAN</name>
<keyword evidence="2" id="KW-0812">Transmembrane</keyword>
<feature type="compositionally biased region" description="Polar residues" evidence="1">
    <location>
        <begin position="351"/>
        <end position="360"/>
    </location>
</feature>
<protein>
    <submittedName>
        <fullName evidence="3">Uncharacterized protein</fullName>
    </submittedName>
</protein>